<comment type="caution">
    <text evidence="1">The sequence shown here is derived from an EMBL/GenBank/DDBJ whole genome shotgun (WGS) entry which is preliminary data.</text>
</comment>
<evidence type="ECO:0000313" key="1">
    <source>
        <dbReference type="EMBL" id="MBB6731502.1"/>
    </source>
</evidence>
<dbReference type="AlphaFoldDB" id="A0A7X0SK82"/>
<evidence type="ECO:0008006" key="3">
    <source>
        <dbReference type="Google" id="ProtNLM"/>
    </source>
</evidence>
<accession>A0A7X0SK82</accession>
<evidence type="ECO:0000313" key="2">
    <source>
        <dbReference type="Proteomes" id="UP000564644"/>
    </source>
</evidence>
<proteinExistence type="predicted"/>
<name>A0A7X0SK82_9BACL</name>
<organism evidence="1 2">
    <name type="scientific">Cohnella zeiphila</name>
    <dbReference type="NCBI Taxonomy" id="2761120"/>
    <lineage>
        <taxon>Bacteria</taxon>
        <taxon>Bacillati</taxon>
        <taxon>Bacillota</taxon>
        <taxon>Bacilli</taxon>
        <taxon>Bacillales</taxon>
        <taxon>Paenibacillaceae</taxon>
        <taxon>Cohnella</taxon>
    </lineage>
</organism>
<dbReference type="PROSITE" id="PS51257">
    <property type="entry name" value="PROKAR_LIPOPROTEIN"/>
    <property type="match status" value="1"/>
</dbReference>
<gene>
    <name evidence="1" type="ORF">H7C18_11340</name>
</gene>
<sequence length="173" mass="19352">MHKLKTTFLVVGLFLTLIGCSNSRQSSTPLTEDDINNYIRDNKINKIAVEMMNDYAVVLYSEANIEGYHLIYKDDDGNIQDQNFYEGTMTDAPVLIAGSASRNPFVTVLINDDKLLKTASTVEITFEDGTINRKNISGKGAIIPYGKEVKGVMNYSNVVIYDAEMKVLYSYPK</sequence>
<reference evidence="1 2" key="1">
    <citation type="submission" date="2020-08" db="EMBL/GenBank/DDBJ databases">
        <title>Cohnella phylogeny.</title>
        <authorList>
            <person name="Dunlap C."/>
        </authorList>
    </citation>
    <scope>NUCLEOTIDE SEQUENCE [LARGE SCALE GENOMIC DNA]</scope>
    <source>
        <strain evidence="1 2">CBP 2801</strain>
    </source>
</reference>
<dbReference type="Proteomes" id="UP000564644">
    <property type="component" value="Unassembled WGS sequence"/>
</dbReference>
<keyword evidence="2" id="KW-1185">Reference proteome</keyword>
<dbReference type="EMBL" id="JACJVO010000012">
    <property type="protein sequence ID" value="MBB6731502.1"/>
    <property type="molecule type" value="Genomic_DNA"/>
</dbReference>
<protein>
    <recommendedName>
        <fullName evidence="3">Lipoprotein</fullName>
    </recommendedName>
</protein>
<dbReference type="RefSeq" id="WP_185129171.1">
    <property type="nucleotide sequence ID" value="NZ_JACJVO010000012.1"/>
</dbReference>